<dbReference type="SUPFAM" id="SSF109998">
    <property type="entry name" value="Triger factor/SurA peptide-binding domain-like"/>
    <property type="match status" value="1"/>
</dbReference>
<keyword evidence="11" id="KW-0413">Isomerase</keyword>
<evidence type="ECO:0000259" key="13">
    <source>
        <dbReference type="PROSITE" id="PS50198"/>
    </source>
</evidence>
<dbReference type="PROSITE" id="PS50198">
    <property type="entry name" value="PPIC_PPIASE_2"/>
    <property type="match status" value="1"/>
</dbReference>
<protein>
    <recommendedName>
        <fullName evidence="9">Periplasmic chaperone PpiD</fullName>
    </recommendedName>
    <alternativeName>
        <fullName evidence="10">Periplasmic folding chaperone</fullName>
    </alternativeName>
</protein>
<dbReference type="InterPro" id="IPR027304">
    <property type="entry name" value="Trigger_fact/SurA_dom_sf"/>
</dbReference>
<dbReference type="AlphaFoldDB" id="A0A556RK56"/>
<comment type="similarity">
    <text evidence="8">Belongs to the PpiD chaperone family.</text>
</comment>
<gene>
    <name evidence="14" type="ORF">FPQ14_07125</name>
</gene>
<evidence type="ECO:0000256" key="5">
    <source>
        <dbReference type="ARBA" id="ARBA00022989"/>
    </source>
</evidence>
<dbReference type="Pfam" id="PF13624">
    <property type="entry name" value="SurA_N_3"/>
    <property type="match status" value="1"/>
</dbReference>
<dbReference type="InterPro" id="IPR052029">
    <property type="entry name" value="PpiD_chaperone"/>
</dbReference>
<evidence type="ECO:0000256" key="10">
    <source>
        <dbReference type="ARBA" id="ARBA00042775"/>
    </source>
</evidence>
<sequence length="624" mass="70986">MMETIRTAANSLVVKIIFAIIILCFIFTGVGFLGLGNSNDNSNDEKVYIAKVDGEGISRAAFEAKAQQETTNSIGDPSFIRMIRRNILAEQIDNYLAYKFSNNIHATVSNELIKNYIKQQKSFFTNGKFDNDKYLKLLDQNGYTPDSYAEIIRTALQQQQVTDALVKTSFVLPSDSEIALLENQTRDVYATLIDSSIDDMKDINITEEDEKKYYDEHKKEFFRKERVKLKYIYNSKDTFVKSIKVSEDEIKKEYEKNITKYTYPSKKAFSVIFIADKAQAIKINKELSSGISFNDIAKNLNSSKEISLNSYGNNGSLGWFADDDSLPDFLKKAKLKKVNQISSPISIDGGFLIIKLDAEQPANAMDFNYAKIQIENELAKQKIEEGFNGVAEKIKIALTKSPTSIDDLAENTGLKLETTDWTTYKDPTTIMHNPEISDLVFSDEMMADGQLTHKISEMIPIERNYGSYDFVIQVVDYRPEGIASFDEVKETINKKLSKDIVDNRFKATIDKLLNQLKTTNDSDKINFSRRYELKRNSTDLDKEVIDMVFDLEQPVKGMRSTSYGAKLLENNTAYIVALTKVNTPSEYKDISSELLPVIINNTYYYLSDDIRSKSKIEIMPDANM</sequence>
<proteinExistence type="inferred from homology"/>
<dbReference type="GO" id="GO:0005886">
    <property type="term" value="C:plasma membrane"/>
    <property type="evidence" value="ECO:0007669"/>
    <property type="project" value="UniProtKB-SubCell"/>
</dbReference>
<comment type="subcellular location">
    <subcellularLocation>
        <location evidence="1">Cell inner membrane</location>
        <topology evidence="1">Single-pass type II membrane protein</topology>
        <orientation evidence="1">Periplasmic side</orientation>
    </subcellularLocation>
</comment>
<name>A0A556RK56_9GAMM</name>
<dbReference type="InterPro" id="IPR046357">
    <property type="entry name" value="PPIase_dom_sf"/>
</dbReference>
<evidence type="ECO:0000256" key="8">
    <source>
        <dbReference type="ARBA" id="ARBA00038408"/>
    </source>
</evidence>
<dbReference type="SUPFAM" id="SSF54534">
    <property type="entry name" value="FKBP-like"/>
    <property type="match status" value="1"/>
</dbReference>
<organism evidence="14 15">
    <name type="scientific">Gilliamella apicola</name>
    <dbReference type="NCBI Taxonomy" id="1196095"/>
    <lineage>
        <taxon>Bacteria</taxon>
        <taxon>Pseudomonadati</taxon>
        <taxon>Pseudomonadota</taxon>
        <taxon>Gammaproteobacteria</taxon>
        <taxon>Orbales</taxon>
        <taxon>Orbaceae</taxon>
        <taxon>Gilliamella</taxon>
    </lineage>
</organism>
<evidence type="ECO:0000256" key="3">
    <source>
        <dbReference type="ARBA" id="ARBA00022519"/>
    </source>
</evidence>
<evidence type="ECO:0000256" key="12">
    <source>
        <dbReference type="SAM" id="Phobius"/>
    </source>
</evidence>
<dbReference type="InterPro" id="IPR000297">
    <property type="entry name" value="PPIase_PpiC"/>
</dbReference>
<dbReference type="Gene3D" id="1.10.4030.10">
    <property type="entry name" value="Porin chaperone SurA, peptide-binding domain"/>
    <property type="match status" value="1"/>
</dbReference>
<evidence type="ECO:0000256" key="2">
    <source>
        <dbReference type="ARBA" id="ARBA00022475"/>
    </source>
</evidence>
<dbReference type="Proteomes" id="UP000319138">
    <property type="component" value="Unassembled WGS sequence"/>
</dbReference>
<keyword evidence="3" id="KW-0997">Cell inner membrane</keyword>
<feature type="transmembrane region" description="Helical" evidence="12">
    <location>
        <begin position="12"/>
        <end position="35"/>
    </location>
</feature>
<comment type="caution">
    <text evidence="14">The sequence shown here is derived from an EMBL/GenBank/DDBJ whole genome shotgun (WGS) entry which is preliminary data.</text>
</comment>
<dbReference type="Pfam" id="PF13145">
    <property type="entry name" value="Rotamase_2"/>
    <property type="match status" value="1"/>
</dbReference>
<evidence type="ECO:0000256" key="6">
    <source>
        <dbReference type="ARBA" id="ARBA00023136"/>
    </source>
</evidence>
<keyword evidence="7" id="KW-0143">Chaperone</keyword>
<dbReference type="GO" id="GO:0003755">
    <property type="term" value="F:peptidyl-prolyl cis-trans isomerase activity"/>
    <property type="evidence" value="ECO:0007669"/>
    <property type="project" value="UniProtKB-KW"/>
</dbReference>
<keyword evidence="6 12" id="KW-0472">Membrane</keyword>
<evidence type="ECO:0000256" key="4">
    <source>
        <dbReference type="ARBA" id="ARBA00022692"/>
    </source>
</evidence>
<feature type="domain" description="PpiC" evidence="13">
    <location>
        <begin position="264"/>
        <end position="358"/>
    </location>
</feature>
<evidence type="ECO:0000256" key="7">
    <source>
        <dbReference type="ARBA" id="ARBA00023186"/>
    </source>
</evidence>
<keyword evidence="5 12" id="KW-1133">Transmembrane helix</keyword>
<evidence type="ECO:0000313" key="14">
    <source>
        <dbReference type="EMBL" id="TSJ89271.1"/>
    </source>
</evidence>
<keyword evidence="4 12" id="KW-0812">Transmembrane</keyword>
<dbReference type="PANTHER" id="PTHR47529">
    <property type="entry name" value="PEPTIDYL-PROLYL CIS-TRANS ISOMERASE D"/>
    <property type="match status" value="1"/>
</dbReference>
<evidence type="ECO:0000256" key="9">
    <source>
        <dbReference type="ARBA" id="ARBA00040743"/>
    </source>
</evidence>
<reference evidence="14 15" key="1">
    <citation type="submission" date="2019-07" db="EMBL/GenBank/DDBJ databases">
        <title>Gilliamella genomes.</title>
        <authorList>
            <person name="Zheng H."/>
        </authorList>
    </citation>
    <scope>NUCLEOTIDE SEQUENCE [LARGE SCALE GENOMIC DNA]</scope>
    <source>
        <strain evidence="14 15">W8131</strain>
    </source>
</reference>
<dbReference type="Gene3D" id="3.10.50.40">
    <property type="match status" value="1"/>
</dbReference>
<evidence type="ECO:0000313" key="15">
    <source>
        <dbReference type="Proteomes" id="UP000319138"/>
    </source>
</evidence>
<dbReference type="EMBL" id="VMHL01000003">
    <property type="protein sequence ID" value="TSJ89271.1"/>
    <property type="molecule type" value="Genomic_DNA"/>
</dbReference>
<evidence type="ECO:0000256" key="1">
    <source>
        <dbReference type="ARBA" id="ARBA00004382"/>
    </source>
</evidence>
<dbReference type="RefSeq" id="WP_144189612.1">
    <property type="nucleotide sequence ID" value="NZ_VMHL01000003.1"/>
</dbReference>
<dbReference type="PANTHER" id="PTHR47529:SF1">
    <property type="entry name" value="PERIPLASMIC CHAPERONE PPID"/>
    <property type="match status" value="1"/>
</dbReference>
<evidence type="ECO:0000256" key="11">
    <source>
        <dbReference type="PROSITE-ProRule" id="PRU00278"/>
    </source>
</evidence>
<accession>A0A556RK56</accession>
<keyword evidence="2" id="KW-1003">Cell membrane</keyword>
<keyword evidence="11" id="KW-0697">Rotamase</keyword>